<dbReference type="InterPro" id="IPR003656">
    <property type="entry name" value="Znf_BED"/>
</dbReference>
<keyword evidence="1" id="KW-0479">Metal-binding</keyword>
<keyword evidence="2" id="KW-0863">Zinc-finger</keyword>
<gene>
    <name evidence="5" type="ORF">Ciccas_011229</name>
</gene>
<dbReference type="Proteomes" id="UP001626550">
    <property type="component" value="Unassembled WGS sequence"/>
</dbReference>
<name>A0ABD2PSI1_9PLAT</name>
<evidence type="ECO:0000259" key="4">
    <source>
        <dbReference type="Pfam" id="PF02892"/>
    </source>
</evidence>
<keyword evidence="3" id="KW-0862">Zinc</keyword>
<proteinExistence type="predicted"/>
<accession>A0ABD2PSI1</accession>
<comment type="caution">
    <text evidence="5">The sequence shown here is derived from an EMBL/GenBank/DDBJ whole genome shotgun (WGS) entry which is preliminary data.</text>
</comment>
<feature type="domain" description="BED-type" evidence="4">
    <location>
        <begin position="28"/>
        <end position="59"/>
    </location>
</feature>
<sequence>MGRKATDKSLTAQFCSGRKVAKVKGKMRGIITCRFCGSSFMDKPDSTGNFLRHVKARHPADFDLVTKPEPPLPDLPPIPMTIPSSPTSLIVPSPPVPALPLLSLQEHDLFPQPPTQDSTEMRILQNLVVECGLPLNIVEKDGFNKFVRSLWPQFQPISQETLASLIPRLLQQNCHLNIKEEPPMP</sequence>
<dbReference type="GO" id="GO:0008270">
    <property type="term" value="F:zinc ion binding"/>
    <property type="evidence" value="ECO:0007669"/>
    <property type="project" value="UniProtKB-KW"/>
</dbReference>
<protein>
    <recommendedName>
        <fullName evidence="4">BED-type domain-containing protein</fullName>
    </recommendedName>
</protein>
<dbReference type="AlphaFoldDB" id="A0ABD2PSI1"/>
<organism evidence="5 6">
    <name type="scientific">Cichlidogyrus casuarinus</name>
    <dbReference type="NCBI Taxonomy" id="1844966"/>
    <lineage>
        <taxon>Eukaryota</taxon>
        <taxon>Metazoa</taxon>
        <taxon>Spiralia</taxon>
        <taxon>Lophotrochozoa</taxon>
        <taxon>Platyhelminthes</taxon>
        <taxon>Monogenea</taxon>
        <taxon>Monopisthocotylea</taxon>
        <taxon>Dactylogyridea</taxon>
        <taxon>Ancyrocephalidae</taxon>
        <taxon>Cichlidogyrus</taxon>
    </lineage>
</organism>
<evidence type="ECO:0000256" key="2">
    <source>
        <dbReference type="ARBA" id="ARBA00022771"/>
    </source>
</evidence>
<evidence type="ECO:0000256" key="3">
    <source>
        <dbReference type="ARBA" id="ARBA00022833"/>
    </source>
</evidence>
<dbReference type="Pfam" id="PF02892">
    <property type="entry name" value="zf-BED"/>
    <property type="match status" value="1"/>
</dbReference>
<dbReference type="EMBL" id="JBJKFK010003146">
    <property type="protein sequence ID" value="KAL3310209.1"/>
    <property type="molecule type" value="Genomic_DNA"/>
</dbReference>
<evidence type="ECO:0000313" key="5">
    <source>
        <dbReference type="EMBL" id="KAL3310209.1"/>
    </source>
</evidence>
<reference evidence="5 6" key="1">
    <citation type="submission" date="2024-11" db="EMBL/GenBank/DDBJ databases">
        <title>Adaptive evolution of stress response genes in parasites aligns with host niche diversity.</title>
        <authorList>
            <person name="Hahn C."/>
            <person name="Resl P."/>
        </authorList>
    </citation>
    <scope>NUCLEOTIDE SEQUENCE [LARGE SCALE GENOMIC DNA]</scope>
    <source>
        <strain evidence="5">EGGRZ-B1_66</strain>
        <tissue evidence="5">Body</tissue>
    </source>
</reference>
<keyword evidence="6" id="KW-1185">Reference proteome</keyword>
<evidence type="ECO:0000313" key="6">
    <source>
        <dbReference type="Proteomes" id="UP001626550"/>
    </source>
</evidence>
<evidence type="ECO:0000256" key="1">
    <source>
        <dbReference type="ARBA" id="ARBA00022723"/>
    </source>
</evidence>